<gene>
    <name evidence="2" type="ORF">SETIT_1G127700v2</name>
</gene>
<proteinExistence type="predicted"/>
<evidence type="ECO:0008006" key="3">
    <source>
        <dbReference type="Google" id="ProtNLM"/>
    </source>
</evidence>
<sequence>MDIWKSKVLPKIKLVFAKSGGKKAAAAAELLKSFDESKEGINGEFEEKKEDLQPKVVEIYESAPAPLKVLIKERGKVSGIKKNSAAITKFFEDLAKIEFPGAKQVSEGISKVGPALLSGPIFATFEKVSTLLPAAAEEAAAEEKDAAAAATEEAAAEKKDAAAVEEKKEEAPAGEKKEEAAPAAEEEKKEEAAPAAATEETAAETAPAADAAAAEPAAEAAPAPEAAAEAAVTPAAEPEAAAEAAVTPAAA</sequence>
<dbReference type="KEGG" id="sita:101777330"/>
<reference evidence="2" key="2">
    <citation type="submission" date="2015-07" db="EMBL/GenBank/DDBJ databases">
        <authorList>
            <person name="Noorani M."/>
        </authorList>
    </citation>
    <scope>NUCLEOTIDE SEQUENCE</scope>
    <source>
        <strain evidence="2">Yugu1</strain>
    </source>
</reference>
<dbReference type="STRING" id="4555.A0A368PJQ6"/>
<dbReference type="Pfam" id="PF05558">
    <property type="entry name" value="DREPP"/>
    <property type="match status" value="1"/>
</dbReference>
<organism evidence="2">
    <name type="scientific">Setaria italica</name>
    <name type="common">Foxtail millet</name>
    <name type="synonym">Panicum italicum</name>
    <dbReference type="NCBI Taxonomy" id="4555"/>
    <lineage>
        <taxon>Eukaryota</taxon>
        <taxon>Viridiplantae</taxon>
        <taxon>Streptophyta</taxon>
        <taxon>Embryophyta</taxon>
        <taxon>Tracheophyta</taxon>
        <taxon>Spermatophyta</taxon>
        <taxon>Magnoliopsida</taxon>
        <taxon>Liliopsida</taxon>
        <taxon>Poales</taxon>
        <taxon>Poaceae</taxon>
        <taxon>PACMAD clade</taxon>
        <taxon>Panicoideae</taxon>
        <taxon>Panicodae</taxon>
        <taxon>Paniceae</taxon>
        <taxon>Cenchrinae</taxon>
        <taxon>Setaria</taxon>
    </lineage>
</organism>
<reference evidence="2" key="1">
    <citation type="journal article" date="2012" name="Nat. Biotechnol.">
        <title>Reference genome sequence of the model plant Setaria.</title>
        <authorList>
            <person name="Bennetzen J.L."/>
            <person name="Schmutz J."/>
            <person name="Wang H."/>
            <person name="Percifield R."/>
            <person name="Hawkins J."/>
            <person name="Pontaroli A.C."/>
            <person name="Estep M."/>
            <person name="Feng L."/>
            <person name="Vaughn J.N."/>
            <person name="Grimwood J."/>
            <person name="Jenkins J."/>
            <person name="Barry K."/>
            <person name="Lindquist E."/>
            <person name="Hellsten U."/>
            <person name="Deshpande S."/>
            <person name="Wang X."/>
            <person name="Wu X."/>
            <person name="Mitros T."/>
            <person name="Triplett J."/>
            <person name="Yang X."/>
            <person name="Ye C.Y."/>
            <person name="Mauro-Herrera M."/>
            <person name="Wang L."/>
            <person name="Li P."/>
            <person name="Sharma M."/>
            <person name="Sharma R."/>
            <person name="Ronald P.C."/>
            <person name="Panaud O."/>
            <person name="Kellogg E.A."/>
            <person name="Brutnell T.P."/>
            <person name="Doust A.N."/>
            <person name="Tuskan G.A."/>
            <person name="Rokhsar D."/>
            <person name="Devos K.M."/>
        </authorList>
    </citation>
    <scope>NUCLEOTIDE SEQUENCE [LARGE SCALE GENOMIC DNA]</scope>
    <source>
        <strain evidence="2">Yugu1</strain>
    </source>
</reference>
<feature type="compositionally biased region" description="Basic and acidic residues" evidence="1">
    <location>
        <begin position="155"/>
        <end position="192"/>
    </location>
</feature>
<dbReference type="AlphaFoldDB" id="A0A368PJQ6"/>
<dbReference type="PANTHER" id="PTHR38522">
    <property type="entry name" value="PLASMA MEMBRANE-ASSOCIATED CATION-BINDING PROTEIN 1"/>
    <property type="match status" value="1"/>
</dbReference>
<evidence type="ECO:0000256" key="1">
    <source>
        <dbReference type="SAM" id="MobiDB-lite"/>
    </source>
</evidence>
<protein>
    <recommendedName>
        <fullName evidence="3">Plasma membrane-associated cation-binding protein 1</fullName>
    </recommendedName>
</protein>
<dbReference type="GO" id="GO:0005886">
    <property type="term" value="C:plasma membrane"/>
    <property type="evidence" value="ECO:0007669"/>
    <property type="project" value="InterPro"/>
</dbReference>
<dbReference type="InterPro" id="IPR008469">
    <property type="entry name" value="DREPP"/>
</dbReference>
<feature type="compositionally biased region" description="Low complexity" evidence="1">
    <location>
        <begin position="193"/>
        <end position="251"/>
    </location>
</feature>
<dbReference type="OrthoDB" id="1933409at2759"/>
<name>A0A368PJQ6_SETIT</name>
<feature type="region of interest" description="Disordered" evidence="1">
    <location>
        <begin position="140"/>
        <end position="251"/>
    </location>
</feature>
<dbReference type="PANTHER" id="PTHR38522:SF2">
    <property type="entry name" value="PLASMA MEMBRANE-ASSOCIATED CATION-BINDING PROTEIN 1"/>
    <property type="match status" value="1"/>
</dbReference>
<dbReference type="EMBL" id="CM003528">
    <property type="protein sequence ID" value="RCV05995.1"/>
    <property type="molecule type" value="Genomic_DNA"/>
</dbReference>
<accession>A0A368PJQ6</accession>
<evidence type="ECO:0000313" key="2">
    <source>
        <dbReference type="EMBL" id="RCV05995.1"/>
    </source>
</evidence>